<dbReference type="InterPro" id="IPR011990">
    <property type="entry name" value="TPR-like_helical_dom_sf"/>
</dbReference>
<dbReference type="GO" id="GO:0005085">
    <property type="term" value="F:guanyl-nucleotide exchange factor activity"/>
    <property type="evidence" value="ECO:0007669"/>
    <property type="project" value="InterPro"/>
</dbReference>
<dbReference type="PANTHER" id="PTHR47503:SF1">
    <property type="entry name" value="PURKINJE CELL PROTEIN 2 HOMOLOG"/>
    <property type="match status" value="1"/>
</dbReference>
<reference evidence="2" key="2">
    <citation type="submission" date="2025-09" db="UniProtKB">
        <authorList>
            <consortium name="Ensembl"/>
        </authorList>
    </citation>
    <scope>IDENTIFICATION</scope>
</reference>
<dbReference type="AlphaFoldDB" id="A0A8D2E1A8"/>
<feature type="region of interest" description="Disordered" evidence="1">
    <location>
        <begin position="1"/>
        <end position="61"/>
    </location>
</feature>
<proteinExistence type="predicted"/>
<reference evidence="2" key="1">
    <citation type="submission" date="2025-08" db="UniProtKB">
        <authorList>
            <consortium name="Ensembl"/>
        </authorList>
    </citation>
    <scope>IDENTIFICATION</scope>
</reference>
<dbReference type="PANTHER" id="PTHR47503">
    <property type="entry name" value="PURKINJE CELL PROTEIN 2"/>
    <property type="match status" value="1"/>
</dbReference>
<accession>A0A8D2E1A8</accession>
<organism evidence="2 3">
    <name type="scientific">Sciurus vulgaris</name>
    <name type="common">Eurasian red squirrel</name>
    <dbReference type="NCBI Taxonomy" id="55149"/>
    <lineage>
        <taxon>Eukaryota</taxon>
        <taxon>Metazoa</taxon>
        <taxon>Chordata</taxon>
        <taxon>Craniata</taxon>
        <taxon>Vertebrata</taxon>
        <taxon>Euteleostomi</taxon>
        <taxon>Mammalia</taxon>
        <taxon>Eutheria</taxon>
        <taxon>Euarchontoglires</taxon>
        <taxon>Glires</taxon>
        <taxon>Rodentia</taxon>
        <taxon>Sciuromorpha</taxon>
        <taxon>Sciuridae</taxon>
        <taxon>Sciurinae</taxon>
        <taxon>Sciurini</taxon>
        <taxon>Sciurus</taxon>
    </lineage>
</organism>
<name>A0A8D2E1A8_SCIVU</name>
<protein>
    <recommendedName>
        <fullName evidence="4">Purkinje cell protein 2 homolog</fullName>
    </recommendedName>
</protein>
<keyword evidence="3" id="KW-1185">Reference proteome</keyword>
<dbReference type="PROSITE" id="PS50877">
    <property type="entry name" value="GOLOCO"/>
    <property type="match status" value="1"/>
</dbReference>
<dbReference type="Gene3D" id="1.25.40.10">
    <property type="entry name" value="Tetratricopeptide repeat domain"/>
    <property type="match status" value="1"/>
</dbReference>
<evidence type="ECO:0000256" key="1">
    <source>
        <dbReference type="SAM" id="MobiDB-lite"/>
    </source>
</evidence>
<dbReference type="Ensembl" id="ENSSVLT00005036452.1">
    <property type="protein sequence ID" value="ENSSVLP00005032875.1"/>
    <property type="gene ID" value="ENSSVLG00005025761.1"/>
</dbReference>
<sequence>MMEQEEKGEEGGLRPPQAGSPDQEGFFNLLSHVQGGRMEEQRCSLRAGPEGDPTPEMDSLMDMLESTQGRLMDDQRAGQSAPAWLPAHWPKVGDVRSPQPLLAHQDPSALSFRRNSSPQPKTQAP</sequence>
<feature type="region of interest" description="Disordered" evidence="1">
    <location>
        <begin position="73"/>
        <end position="125"/>
    </location>
</feature>
<dbReference type="GeneTree" id="ENSGT00940000162025"/>
<dbReference type="Proteomes" id="UP000694564">
    <property type="component" value="Chromosome 16"/>
</dbReference>
<dbReference type="OrthoDB" id="286233at2759"/>
<dbReference type="InterPro" id="IPR003109">
    <property type="entry name" value="GoLoco_motif"/>
</dbReference>
<dbReference type="Pfam" id="PF02188">
    <property type="entry name" value="GoLoco"/>
    <property type="match status" value="1"/>
</dbReference>
<dbReference type="SMART" id="SM00390">
    <property type="entry name" value="GoLoco"/>
    <property type="match status" value="2"/>
</dbReference>
<dbReference type="InterPro" id="IPR042168">
    <property type="entry name" value="Pcp2"/>
</dbReference>
<evidence type="ECO:0000313" key="2">
    <source>
        <dbReference type="Ensembl" id="ENSSVLP00005032875.1"/>
    </source>
</evidence>
<evidence type="ECO:0008006" key="4">
    <source>
        <dbReference type="Google" id="ProtNLM"/>
    </source>
</evidence>
<evidence type="ECO:0000313" key="3">
    <source>
        <dbReference type="Proteomes" id="UP000694564"/>
    </source>
</evidence>
<feature type="compositionally biased region" description="Polar residues" evidence="1">
    <location>
        <begin position="113"/>
        <end position="125"/>
    </location>
</feature>